<dbReference type="AlphaFoldDB" id="M4Q7L8"/>
<evidence type="ECO:0000313" key="1">
    <source>
        <dbReference type="EMBL" id="AGH13459.1"/>
    </source>
</evidence>
<proteinExistence type="predicted"/>
<protein>
    <submittedName>
        <fullName evidence="1">Putative lipoprotein</fullName>
    </submittedName>
</protein>
<accession>M4Q7L8</accession>
<reference evidence="1" key="1">
    <citation type="journal article" date="2012" name="Biotechnol. Biofuels">
        <title>Microbial ?-glucosidases from cow rumen metagenome enhance the saccharification of lignocellulose in combination with commercial cellulase cocktail.</title>
        <authorList>
            <person name="Del Pozo M.V."/>
            <person name="Fernandez-Arrojo L."/>
            <person name="Gil-Martinez J."/>
            <person name="Montesinos A."/>
            <person name="Chernikova T.N."/>
            <person name="Nechitaylo T.Y."/>
            <person name="Waliszek A."/>
            <person name="Tortajada M."/>
            <person name="Rojas A."/>
            <person name="Huws S.A."/>
            <person name="Golyshina O.V."/>
            <person name="Newbold C.J."/>
            <person name="Polaina J."/>
            <person name="Ferrer M."/>
            <person name="Golyshin P.N."/>
        </authorList>
    </citation>
    <scope>NUCLEOTIDE SEQUENCE</scope>
</reference>
<keyword evidence="1" id="KW-0449">Lipoprotein</keyword>
<organism evidence="1">
    <name type="scientific">uncultured bacterium SRF2</name>
    <dbReference type="NCBI Taxonomy" id="1204708"/>
    <lineage>
        <taxon>Bacteria</taxon>
        <taxon>environmental samples</taxon>
    </lineage>
</organism>
<sequence>MRKFIVDLKKQGDTVQAKYIAQRADSFHLVYKNYTRRMAKNMEGQTLGDFLKDMYPLTYKRKYPDGRTVTINADTNEEIPEQ</sequence>
<name>M4Q7L8_9BACT</name>
<dbReference type="EMBL" id="JX163905">
    <property type="protein sequence ID" value="AGH13459.1"/>
    <property type="molecule type" value="Genomic_DNA"/>
</dbReference>